<dbReference type="Proteomes" id="UP000465712">
    <property type="component" value="Unassembled WGS sequence"/>
</dbReference>
<evidence type="ECO:0000313" key="2">
    <source>
        <dbReference type="Proteomes" id="UP000465712"/>
    </source>
</evidence>
<reference evidence="1 2" key="1">
    <citation type="submission" date="2017-05" db="EMBL/GenBank/DDBJ databases">
        <title>High clonality and local adaptation shapes Vibrionaceae linages within an endangered oasis.</title>
        <authorList>
            <person name="Vazquez-Rosas-Landa M."/>
        </authorList>
    </citation>
    <scope>NUCLEOTIDE SEQUENCE [LARGE SCALE GENOMIC DNA]</scope>
    <source>
        <strain evidence="1 2">P46_P4S1P180</strain>
    </source>
</reference>
<gene>
    <name evidence="1" type="ORF">CAG72_11875</name>
</gene>
<evidence type="ECO:0008006" key="3">
    <source>
        <dbReference type="Google" id="ProtNLM"/>
    </source>
</evidence>
<name>A0A7X4XVB6_9GAMM</name>
<sequence>MRFWKFLLMLASLSLVGCGSTPYQDDYARHINNLPNGIISDSVFQFSFEGATLVDMRGKYQPDDSVDPTQIMYHGGAGVIGLLAQVGTYSALIQSQRTEKLLQEQEKANETILPLIELTKNIPLGNLVGEYGSHYSQTETPNAQTIRVKPIFFSNREMNKLSLKSIVWLPNEGYTDIRYKNLIQVYGPHLDESQRESILNGDQAQLADVLSSMLKGTIYIIRNELAGKYASAKSNQETFLFKNETGVKAIRGTVVEEKCGYQIIKDIRSWYIAYPKPETAMKNFSTKC</sequence>
<dbReference type="EMBL" id="WXWW01000174">
    <property type="protein sequence ID" value="NAW65915.1"/>
    <property type="molecule type" value="Genomic_DNA"/>
</dbReference>
<dbReference type="PROSITE" id="PS51257">
    <property type="entry name" value="PROKAR_LIPOPROTEIN"/>
    <property type="match status" value="1"/>
</dbReference>
<dbReference type="RefSeq" id="WP_161445142.1">
    <property type="nucleotide sequence ID" value="NZ_WXWU01000029.1"/>
</dbReference>
<dbReference type="AlphaFoldDB" id="A0A7X4XVB6"/>
<proteinExistence type="predicted"/>
<accession>A0A7X4XVB6</accession>
<evidence type="ECO:0000313" key="1">
    <source>
        <dbReference type="EMBL" id="NAW65915.1"/>
    </source>
</evidence>
<organism evidence="1 2">
    <name type="scientific">Photobacterium halotolerans</name>
    <dbReference type="NCBI Taxonomy" id="265726"/>
    <lineage>
        <taxon>Bacteria</taxon>
        <taxon>Pseudomonadati</taxon>
        <taxon>Pseudomonadota</taxon>
        <taxon>Gammaproteobacteria</taxon>
        <taxon>Vibrionales</taxon>
        <taxon>Vibrionaceae</taxon>
        <taxon>Photobacterium</taxon>
    </lineage>
</organism>
<comment type="caution">
    <text evidence="1">The sequence shown here is derived from an EMBL/GenBank/DDBJ whole genome shotgun (WGS) entry which is preliminary data.</text>
</comment>
<protein>
    <recommendedName>
        <fullName evidence="3">Lipoprotein</fullName>
    </recommendedName>
</protein>
<dbReference type="OrthoDB" id="5815474at2"/>